<dbReference type="GO" id="GO:0032456">
    <property type="term" value="P:endocytic recycling"/>
    <property type="evidence" value="ECO:0007669"/>
    <property type="project" value="TreeGrafter"/>
</dbReference>
<dbReference type="InParanoid" id="H2AXR6"/>
<dbReference type="InterPro" id="IPR048319">
    <property type="entry name" value="Vps52_CC"/>
</dbReference>
<keyword evidence="4" id="KW-0653">Protein transport</keyword>
<dbReference type="PANTHER" id="PTHR14190:SF7">
    <property type="entry name" value="VACUOLAR PROTEIN SORTING-ASSOCIATED PROTEIN 52 HOMOLOG"/>
    <property type="match status" value="1"/>
</dbReference>
<reference evidence="9 10" key="1">
    <citation type="journal article" date="2011" name="Proc. Natl. Acad. Sci. U.S.A.">
        <title>Evolutionary erosion of yeast sex chromosomes by mating-type switching accidents.</title>
        <authorList>
            <person name="Gordon J.L."/>
            <person name="Armisen D."/>
            <person name="Proux-Wera E."/>
            <person name="Oheigeartaigh S.S."/>
            <person name="Byrne K.P."/>
            <person name="Wolfe K.H."/>
        </authorList>
    </citation>
    <scope>NUCLEOTIDE SEQUENCE [LARGE SCALE GENOMIC DNA]</scope>
    <source>
        <strain evidence="10">ATCC 22294 / BCRC 22015 / CBS 2517 / CECT 1963 / NBRC 1671 / NRRL Y-8276</strain>
    </source>
</reference>
<evidence type="ECO:0000256" key="1">
    <source>
        <dbReference type="ARBA" id="ARBA00004601"/>
    </source>
</evidence>
<dbReference type="GO" id="GO:0005829">
    <property type="term" value="C:cytosol"/>
    <property type="evidence" value="ECO:0007669"/>
    <property type="project" value="GOC"/>
</dbReference>
<evidence type="ECO:0000313" key="9">
    <source>
        <dbReference type="EMBL" id="CCF59166.1"/>
    </source>
</evidence>
<comment type="subcellular location">
    <subcellularLocation>
        <location evidence="1">Golgi apparatus</location>
        <location evidence="1">trans-Golgi network</location>
    </subcellularLocation>
</comment>
<dbReference type="GO" id="GO:0006896">
    <property type="term" value="P:Golgi to vacuole transport"/>
    <property type="evidence" value="ECO:0007669"/>
    <property type="project" value="EnsemblFungi"/>
</dbReference>
<dbReference type="GO" id="GO:0019905">
    <property type="term" value="F:syntaxin binding"/>
    <property type="evidence" value="ECO:0007669"/>
    <property type="project" value="TreeGrafter"/>
</dbReference>
<dbReference type="GO" id="GO:0030029">
    <property type="term" value="P:actin filament-based process"/>
    <property type="evidence" value="ECO:0007669"/>
    <property type="project" value="EnsemblFungi"/>
</dbReference>
<feature type="domain" description="Vps52 coiled-coil" evidence="7">
    <location>
        <begin position="67"/>
        <end position="241"/>
    </location>
</feature>
<evidence type="ECO:0000313" key="10">
    <source>
        <dbReference type="Proteomes" id="UP000005220"/>
    </source>
</evidence>
<name>H2AXR6_KAZAF</name>
<accession>H2AXR6</accession>
<dbReference type="InterPro" id="IPR007258">
    <property type="entry name" value="Vps52"/>
</dbReference>
<dbReference type="GO" id="GO:0042147">
    <property type="term" value="P:retrograde transport, endosome to Golgi"/>
    <property type="evidence" value="ECO:0007669"/>
    <property type="project" value="EnsemblFungi"/>
</dbReference>
<evidence type="ECO:0000256" key="3">
    <source>
        <dbReference type="ARBA" id="ARBA00022448"/>
    </source>
</evidence>
<evidence type="ECO:0000256" key="4">
    <source>
        <dbReference type="ARBA" id="ARBA00022927"/>
    </source>
</evidence>
<protein>
    <recommendedName>
        <fullName evidence="11">Vacuolar protein sorting-associated protein 52</fullName>
    </recommendedName>
</protein>
<evidence type="ECO:0000256" key="2">
    <source>
        <dbReference type="ARBA" id="ARBA00008180"/>
    </source>
</evidence>
<dbReference type="GO" id="GO:0000938">
    <property type="term" value="C:GARP complex"/>
    <property type="evidence" value="ECO:0007669"/>
    <property type="project" value="EnsemblFungi"/>
</dbReference>
<comment type="similarity">
    <text evidence="2">Belongs to the VPS52 family.</text>
</comment>
<dbReference type="GO" id="GO:0006623">
    <property type="term" value="P:protein targeting to vacuole"/>
    <property type="evidence" value="ECO:0007669"/>
    <property type="project" value="EnsemblFungi"/>
</dbReference>
<evidence type="ECO:0000259" key="7">
    <source>
        <dbReference type="Pfam" id="PF04129"/>
    </source>
</evidence>
<dbReference type="EMBL" id="HE650827">
    <property type="protein sequence ID" value="CCF59166.1"/>
    <property type="molecule type" value="Genomic_DNA"/>
</dbReference>
<dbReference type="Pfam" id="PF04129">
    <property type="entry name" value="Vps52_CC"/>
    <property type="match status" value="1"/>
</dbReference>
<evidence type="ECO:0000256" key="5">
    <source>
        <dbReference type="ARBA" id="ARBA00023034"/>
    </source>
</evidence>
<dbReference type="PANTHER" id="PTHR14190">
    <property type="entry name" value="SUPPRESSOR OF ACTIN MUTATIONS 2/VACUOLAR PROTEIN SORTING 52"/>
    <property type="match status" value="1"/>
</dbReference>
<dbReference type="GO" id="GO:0090156">
    <property type="term" value="P:intracellular sphingolipid homeostasis"/>
    <property type="evidence" value="ECO:0007669"/>
    <property type="project" value="EnsemblFungi"/>
</dbReference>
<dbReference type="AlphaFoldDB" id="H2AXR6"/>
<dbReference type="Pfam" id="PF20655">
    <property type="entry name" value="Vps52_C"/>
    <property type="match status" value="1"/>
</dbReference>
<dbReference type="KEGG" id="kaf:KAFR_0G01320"/>
<proteinExistence type="inferred from homology"/>
<dbReference type="GO" id="GO:0016239">
    <property type="term" value="P:positive regulation of macroautophagy"/>
    <property type="evidence" value="ECO:0007669"/>
    <property type="project" value="EnsemblFungi"/>
</dbReference>
<dbReference type="OrthoDB" id="19482at2759"/>
<dbReference type="STRING" id="1071382.H2AXR6"/>
<dbReference type="RefSeq" id="XP_003958301.1">
    <property type="nucleotide sequence ID" value="XM_003958252.1"/>
</dbReference>
<dbReference type="GeneID" id="13887146"/>
<keyword evidence="10" id="KW-1185">Reference proteome</keyword>
<dbReference type="HOGENOM" id="CLU_010797_1_0_1"/>
<evidence type="ECO:0000259" key="8">
    <source>
        <dbReference type="Pfam" id="PF20655"/>
    </source>
</evidence>
<feature type="region of interest" description="Disordered" evidence="6">
    <location>
        <begin position="1"/>
        <end position="27"/>
    </location>
</feature>
<evidence type="ECO:0000256" key="6">
    <source>
        <dbReference type="SAM" id="MobiDB-lite"/>
    </source>
</evidence>
<organism evidence="9 10">
    <name type="scientific">Kazachstania africana (strain ATCC 22294 / BCRC 22015 / CBS 2517 / CECT 1963 / NBRC 1671 / NRRL Y-8276)</name>
    <name type="common">Yeast</name>
    <name type="synonym">Kluyveromyces africanus</name>
    <dbReference type="NCBI Taxonomy" id="1071382"/>
    <lineage>
        <taxon>Eukaryota</taxon>
        <taxon>Fungi</taxon>
        <taxon>Dikarya</taxon>
        <taxon>Ascomycota</taxon>
        <taxon>Saccharomycotina</taxon>
        <taxon>Saccharomycetes</taxon>
        <taxon>Saccharomycetales</taxon>
        <taxon>Saccharomycetaceae</taxon>
        <taxon>Kazachstania</taxon>
    </lineage>
</organism>
<evidence type="ECO:0008006" key="11">
    <source>
        <dbReference type="Google" id="ProtNLM"/>
    </source>
</evidence>
<feature type="domain" description="Vps52 C-terminal" evidence="8">
    <location>
        <begin position="259"/>
        <end position="590"/>
    </location>
</feature>
<keyword evidence="3" id="KW-0813">Transport</keyword>
<dbReference type="FunCoup" id="H2AXR6">
    <property type="interactions" value="931"/>
</dbReference>
<dbReference type="Proteomes" id="UP000005220">
    <property type="component" value="Chromosome 7"/>
</dbReference>
<keyword evidence="5" id="KW-0333">Golgi apparatus</keyword>
<dbReference type="InterPro" id="IPR048361">
    <property type="entry name" value="Vps52_C"/>
</dbReference>
<sequence>METLNNILGTTVPLGKDNKNTQNTSEQPYTVESDCFSDFISDHNNWVKANPNLSNVTHLKEELGKFENRHKDIQATLVNVIPPLKDSLQTFSEQLSAFTNELGFIRNKSSELKALLDDNSQKLADISPMVNDLIIPPKIVDEIVHGKINSNWQDNITFIKDKQEIYSRYKNQQNVQNSKLLMLPKDFQLLSNILDVLKSIILERSKKFIVSRIKLLRSSPPISSQRIQKQLLQVNEIFKFIIENNYSLALEIRQAYAYTMRWYYKEYFGRYIRSLTILQFKQIDNQYSLGNVLINSTNKNNSSSLFTSYLSTGYISTVDNEAIKEYFQIKKRLSILTQEDNTVMVSQIAENNNSRDNFIETGFKNLNLAILDNCTAEYNFTRKFFQISNNTEEINGLLEQIFEPTFKNALNYTQQILINQYVYDIFGVLISIRIANQLEIESGRRSIPVVESYLNDQLILLWPKFQQLVSWQSDSLSKVSNSQLLKITEDEMVRPHELTIFFATFLESLLTLTTHVSTEQVDKEVIQDEKSEPLYNSIIRLRNDFETIMTRSSKQAVSPEKFLSVNYLYVLNSLQQQTLSLDRNDLDSNKNFEQSIIKETQDHFMTLVEAFNQSPN</sequence>
<dbReference type="eggNOG" id="KOG1961">
    <property type="taxonomic scope" value="Eukaryota"/>
</dbReference>
<gene>
    <name evidence="9" type="primary">KAFR0G01320</name>
    <name evidence="9" type="ORF">KAFR_0G01320</name>
</gene>